<accession>A0ABX8APK3</accession>
<evidence type="ECO:0000313" key="2">
    <source>
        <dbReference type="EMBL" id="QUS55136.1"/>
    </source>
</evidence>
<feature type="transmembrane region" description="Helical" evidence="1">
    <location>
        <begin position="26"/>
        <end position="49"/>
    </location>
</feature>
<keyword evidence="1" id="KW-0812">Transmembrane</keyword>
<sequence>MAVTDGGSVDKGRKWFMQTIQEWSNFLKAALFIITILAAVFTFGWTYYLKPKIIEEVKLELQKQEHSEWHRKNVFLALSGEQSDLVDAYLLDFKKENLIEHIIDPPKYKILEGTVNNKVDAIKVIKLEVDRSVIFESGEVKRSDNGEFMRRNRYVLRDDFYANRDQKVIVRVTPDYDGQFKKTIEDGRDMVLLKVGISEPIPINQPIMQMDVTCEVRRALGQSPEGLVKIEADTRNHFGSIKDGGFRLNVVVTVKKGSQSCD</sequence>
<keyword evidence="1" id="KW-1133">Transmembrane helix</keyword>
<reference evidence="2 3" key="1">
    <citation type="journal article" date="2021" name="Angew. Chem. Int. Ed. Engl.">
        <title>A novel family of nonribosomal peptides modulate collective behavior in Pseudovibrio bacteria isolated from marine sponges.</title>
        <authorList>
            <person name="Ioca L.P."/>
            <person name="Dai Y."/>
            <person name="Kunakom S."/>
            <person name="Diaz-Espinosa J."/>
            <person name="Krunic A."/>
            <person name="Crnkovic C.M."/>
            <person name="Orjala J."/>
            <person name="Sanchez L.M."/>
            <person name="Ferreira A.G."/>
            <person name="Berlinck R.G.S."/>
            <person name="Eustaquio A.S."/>
        </authorList>
    </citation>
    <scope>NUCLEOTIDE SEQUENCE [LARGE SCALE GENOMIC DNA]</scope>
    <source>
        <strain evidence="2 3">Ab134</strain>
    </source>
</reference>
<protein>
    <submittedName>
        <fullName evidence="2">Uncharacterized protein</fullName>
    </submittedName>
</protein>
<dbReference type="Proteomes" id="UP000680706">
    <property type="component" value="Chromosome"/>
</dbReference>
<proteinExistence type="predicted"/>
<dbReference type="RefSeq" id="WP_075700703.1">
    <property type="nucleotide sequence ID" value="NZ_CP074126.1"/>
</dbReference>
<keyword evidence="3" id="KW-1185">Reference proteome</keyword>
<keyword evidence="1" id="KW-0472">Membrane</keyword>
<gene>
    <name evidence="2" type="ORF">KGB56_17505</name>
</gene>
<name>A0ABX8APK3_9HYPH</name>
<evidence type="ECO:0000256" key="1">
    <source>
        <dbReference type="SAM" id="Phobius"/>
    </source>
</evidence>
<evidence type="ECO:0000313" key="3">
    <source>
        <dbReference type="Proteomes" id="UP000680706"/>
    </source>
</evidence>
<dbReference type="EMBL" id="CP074126">
    <property type="protein sequence ID" value="QUS55136.1"/>
    <property type="molecule type" value="Genomic_DNA"/>
</dbReference>
<organism evidence="2 3">
    <name type="scientific">Pseudovibrio brasiliensis</name>
    <dbReference type="NCBI Taxonomy" id="1898042"/>
    <lineage>
        <taxon>Bacteria</taxon>
        <taxon>Pseudomonadati</taxon>
        <taxon>Pseudomonadota</taxon>
        <taxon>Alphaproteobacteria</taxon>
        <taxon>Hyphomicrobiales</taxon>
        <taxon>Stappiaceae</taxon>
        <taxon>Pseudovibrio</taxon>
    </lineage>
</organism>